<dbReference type="AlphaFoldDB" id="A0A8X6TF31"/>
<gene>
    <name evidence="1" type="ORF">NPIL_100511</name>
</gene>
<evidence type="ECO:0000313" key="1">
    <source>
        <dbReference type="EMBL" id="GFT09947.1"/>
    </source>
</evidence>
<protein>
    <submittedName>
        <fullName evidence="1">Uncharacterized protein</fullName>
    </submittedName>
</protein>
<accession>A0A8X6TF31</accession>
<proteinExistence type="predicted"/>
<keyword evidence="2" id="KW-1185">Reference proteome</keyword>
<reference evidence="1" key="1">
    <citation type="submission" date="2020-08" db="EMBL/GenBank/DDBJ databases">
        <title>Multicomponent nature underlies the extraordinary mechanical properties of spider dragline silk.</title>
        <authorList>
            <person name="Kono N."/>
            <person name="Nakamura H."/>
            <person name="Mori M."/>
            <person name="Yoshida Y."/>
            <person name="Ohtoshi R."/>
            <person name="Malay A.D."/>
            <person name="Moran D.A.P."/>
            <person name="Tomita M."/>
            <person name="Numata K."/>
            <person name="Arakawa K."/>
        </authorList>
    </citation>
    <scope>NUCLEOTIDE SEQUENCE</scope>
</reference>
<name>A0A8X6TF31_NEPPI</name>
<organism evidence="1 2">
    <name type="scientific">Nephila pilipes</name>
    <name type="common">Giant wood spider</name>
    <name type="synonym">Nephila maculata</name>
    <dbReference type="NCBI Taxonomy" id="299642"/>
    <lineage>
        <taxon>Eukaryota</taxon>
        <taxon>Metazoa</taxon>
        <taxon>Ecdysozoa</taxon>
        <taxon>Arthropoda</taxon>
        <taxon>Chelicerata</taxon>
        <taxon>Arachnida</taxon>
        <taxon>Araneae</taxon>
        <taxon>Araneomorphae</taxon>
        <taxon>Entelegynae</taxon>
        <taxon>Araneoidea</taxon>
        <taxon>Nephilidae</taxon>
        <taxon>Nephila</taxon>
    </lineage>
</organism>
<dbReference type="Proteomes" id="UP000887013">
    <property type="component" value="Unassembled WGS sequence"/>
</dbReference>
<dbReference type="EMBL" id="BMAW01057287">
    <property type="protein sequence ID" value="GFT09947.1"/>
    <property type="molecule type" value="Genomic_DNA"/>
</dbReference>
<feature type="non-terminal residue" evidence="1">
    <location>
        <position position="46"/>
    </location>
</feature>
<evidence type="ECO:0000313" key="2">
    <source>
        <dbReference type="Proteomes" id="UP000887013"/>
    </source>
</evidence>
<sequence>MVGIVSSTRVLQLSHESIGPIGANLLIREQGCGRPVALLRVVRTLP</sequence>
<comment type="caution">
    <text evidence="1">The sequence shown here is derived from an EMBL/GenBank/DDBJ whole genome shotgun (WGS) entry which is preliminary data.</text>
</comment>